<evidence type="ECO:0000259" key="2">
    <source>
        <dbReference type="Pfam" id="PF01471"/>
    </source>
</evidence>
<sequence length="122" mass="12920">MNVVQRFAGVGAAALMLTGVGAVAAPGAHASTAPSAVVAGPWNDDNCRFDYSNPTIWINHGYPASAVKQAQCLLNYAGYNLAIDGSFGTRTRDAVISFQGRQRIDNNGVVGPITWGRLYSYQ</sequence>
<gene>
    <name evidence="3" type="ORF">P4R38_06335</name>
</gene>
<dbReference type="EMBL" id="JAROAV010000023">
    <property type="protein sequence ID" value="MDF8263856.1"/>
    <property type="molecule type" value="Genomic_DNA"/>
</dbReference>
<dbReference type="InterPro" id="IPR002477">
    <property type="entry name" value="Peptidoglycan-bd-like"/>
</dbReference>
<name>A0ABT6C565_9MICO</name>
<feature type="signal peptide" evidence="1">
    <location>
        <begin position="1"/>
        <end position="24"/>
    </location>
</feature>
<dbReference type="InterPro" id="IPR036365">
    <property type="entry name" value="PGBD-like_sf"/>
</dbReference>
<comment type="caution">
    <text evidence="3">The sequence shown here is derived from an EMBL/GenBank/DDBJ whole genome shotgun (WGS) entry which is preliminary data.</text>
</comment>
<evidence type="ECO:0000256" key="1">
    <source>
        <dbReference type="SAM" id="SignalP"/>
    </source>
</evidence>
<organism evidence="3 4">
    <name type="scientific">Luteipulveratus flavus</name>
    <dbReference type="NCBI Taxonomy" id="3031728"/>
    <lineage>
        <taxon>Bacteria</taxon>
        <taxon>Bacillati</taxon>
        <taxon>Actinomycetota</taxon>
        <taxon>Actinomycetes</taxon>
        <taxon>Micrococcales</taxon>
        <taxon>Dermacoccaceae</taxon>
        <taxon>Luteipulveratus</taxon>
    </lineage>
</organism>
<evidence type="ECO:0000313" key="4">
    <source>
        <dbReference type="Proteomes" id="UP001528912"/>
    </source>
</evidence>
<reference evidence="3 4" key="1">
    <citation type="submission" date="2023-03" db="EMBL/GenBank/DDBJ databases">
        <title>YIM 133296 draft genome.</title>
        <authorList>
            <person name="Xiong L."/>
        </authorList>
    </citation>
    <scope>NUCLEOTIDE SEQUENCE [LARGE SCALE GENOMIC DNA]</scope>
    <source>
        <strain evidence="3 4">YIM 133296</strain>
    </source>
</reference>
<dbReference type="Gene3D" id="1.10.101.10">
    <property type="entry name" value="PGBD-like superfamily/PGBD"/>
    <property type="match status" value="1"/>
</dbReference>
<dbReference type="SUPFAM" id="SSF47090">
    <property type="entry name" value="PGBD-like"/>
    <property type="match status" value="1"/>
</dbReference>
<dbReference type="InterPro" id="IPR036366">
    <property type="entry name" value="PGBDSf"/>
</dbReference>
<dbReference type="Proteomes" id="UP001528912">
    <property type="component" value="Unassembled WGS sequence"/>
</dbReference>
<dbReference type="RefSeq" id="WP_275237836.1">
    <property type="nucleotide sequence ID" value="NZ_JARFJC010000018.1"/>
</dbReference>
<proteinExistence type="predicted"/>
<evidence type="ECO:0000313" key="3">
    <source>
        <dbReference type="EMBL" id="MDF8263856.1"/>
    </source>
</evidence>
<accession>A0ABT6C565</accession>
<keyword evidence="1" id="KW-0732">Signal</keyword>
<feature type="domain" description="Peptidoglycan binding-like" evidence="2">
    <location>
        <begin position="65"/>
        <end position="118"/>
    </location>
</feature>
<protein>
    <submittedName>
        <fullName evidence="3">Peptidoglycan-binding domain-containing protein</fullName>
    </submittedName>
</protein>
<dbReference type="Pfam" id="PF01471">
    <property type="entry name" value="PG_binding_1"/>
    <property type="match status" value="1"/>
</dbReference>
<feature type="chain" id="PRO_5047491831" evidence="1">
    <location>
        <begin position="25"/>
        <end position="122"/>
    </location>
</feature>
<keyword evidence="4" id="KW-1185">Reference proteome</keyword>